<dbReference type="PANTHER" id="PTHR42648:SF11">
    <property type="entry name" value="TRANSPOSON TY4-P GAG-POL POLYPROTEIN"/>
    <property type="match status" value="1"/>
</dbReference>
<evidence type="ECO:0000313" key="18">
    <source>
        <dbReference type="Proteomes" id="UP000765509"/>
    </source>
</evidence>
<evidence type="ECO:0000256" key="5">
    <source>
        <dbReference type="ARBA" id="ARBA00022759"/>
    </source>
</evidence>
<evidence type="ECO:0000256" key="15">
    <source>
        <dbReference type="ARBA" id="ARBA00049244"/>
    </source>
</evidence>
<comment type="catalytic activity">
    <reaction evidence="15">
        <text>DNA(n) + a 2'-deoxyribonucleoside 5'-triphosphate = DNA(n+1) + diphosphate</text>
        <dbReference type="Rhea" id="RHEA:22508"/>
        <dbReference type="Rhea" id="RHEA-COMP:17339"/>
        <dbReference type="Rhea" id="RHEA-COMP:17340"/>
        <dbReference type="ChEBI" id="CHEBI:33019"/>
        <dbReference type="ChEBI" id="CHEBI:61560"/>
        <dbReference type="ChEBI" id="CHEBI:173112"/>
        <dbReference type="EC" id="2.7.7.7"/>
    </reaction>
</comment>
<keyword evidence="9" id="KW-0229">DNA integration</keyword>
<dbReference type="SUPFAM" id="SSF53098">
    <property type="entry name" value="Ribonuclease H-like"/>
    <property type="match status" value="1"/>
</dbReference>
<keyword evidence="5" id="KW-0255">Endonuclease</keyword>
<keyword evidence="11" id="KW-0808">Transferase</keyword>
<dbReference type="SUPFAM" id="SSF56672">
    <property type="entry name" value="DNA/RNA polymerases"/>
    <property type="match status" value="1"/>
</dbReference>
<evidence type="ECO:0000256" key="10">
    <source>
        <dbReference type="ARBA" id="ARBA00022918"/>
    </source>
</evidence>
<comment type="catalytic activity">
    <reaction evidence="14">
        <text>DNA(n) + a 2'-deoxyribonucleoside 5'-triphosphate = DNA(n+1) + diphosphate</text>
        <dbReference type="Rhea" id="RHEA:22508"/>
        <dbReference type="Rhea" id="RHEA-COMP:17339"/>
        <dbReference type="Rhea" id="RHEA-COMP:17340"/>
        <dbReference type="ChEBI" id="CHEBI:33019"/>
        <dbReference type="ChEBI" id="CHEBI:61560"/>
        <dbReference type="ChEBI" id="CHEBI:173112"/>
        <dbReference type="EC" id="2.7.7.49"/>
    </reaction>
</comment>
<dbReference type="PANTHER" id="PTHR42648">
    <property type="entry name" value="TRANSPOSASE, PUTATIVE-RELATED"/>
    <property type="match status" value="1"/>
</dbReference>
<evidence type="ECO:0000256" key="9">
    <source>
        <dbReference type="ARBA" id="ARBA00022908"/>
    </source>
</evidence>
<dbReference type="GO" id="GO:0005634">
    <property type="term" value="C:nucleus"/>
    <property type="evidence" value="ECO:0007669"/>
    <property type="project" value="UniProtKB-ARBA"/>
</dbReference>
<dbReference type="GO" id="GO:0003723">
    <property type="term" value="F:RNA binding"/>
    <property type="evidence" value="ECO:0007669"/>
    <property type="project" value="UniProtKB-KW"/>
</dbReference>
<dbReference type="GO" id="GO:0016787">
    <property type="term" value="F:hydrolase activity"/>
    <property type="evidence" value="ECO:0007669"/>
    <property type="project" value="UniProtKB-KW"/>
</dbReference>
<dbReference type="InterPro" id="IPR043502">
    <property type="entry name" value="DNA/RNA_pol_sf"/>
</dbReference>
<dbReference type="InterPro" id="IPR039537">
    <property type="entry name" value="Retrotran_Ty1/copia-like"/>
</dbReference>
<keyword evidence="2" id="KW-0548">Nucleotidyltransferase</keyword>
<keyword evidence="3" id="KW-0540">Nuclease</keyword>
<keyword evidence="8" id="KW-0694">RNA-binding</keyword>
<dbReference type="OrthoDB" id="2506085at2759"/>
<evidence type="ECO:0000259" key="16">
    <source>
        <dbReference type="PROSITE" id="PS50994"/>
    </source>
</evidence>
<dbReference type="InterPro" id="IPR001584">
    <property type="entry name" value="Integrase_cat-core"/>
</dbReference>
<evidence type="ECO:0000256" key="2">
    <source>
        <dbReference type="ARBA" id="ARBA00022695"/>
    </source>
</evidence>
<dbReference type="Pfam" id="PF00665">
    <property type="entry name" value="rve"/>
    <property type="match status" value="1"/>
</dbReference>
<keyword evidence="6" id="KW-0378">Hydrolase</keyword>
<protein>
    <recommendedName>
        <fullName evidence="16">Integrase catalytic domain-containing protein</fullName>
    </recommendedName>
</protein>
<dbReference type="GO" id="GO:0032196">
    <property type="term" value="P:transposition"/>
    <property type="evidence" value="ECO:0007669"/>
    <property type="project" value="UniProtKB-KW"/>
</dbReference>
<evidence type="ECO:0000256" key="8">
    <source>
        <dbReference type="ARBA" id="ARBA00022884"/>
    </source>
</evidence>
<dbReference type="InterPro" id="IPR036397">
    <property type="entry name" value="RNaseH_sf"/>
</dbReference>
<dbReference type="Proteomes" id="UP000765509">
    <property type="component" value="Unassembled WGS sequence"/>
</dbReference>
<keyword evidence="11" id="KW-0239">DNA-directed DNA polymerase</keyword>
<keyword evidence="4" id="KW-0479">Metal-binding</keyword>
<dbReference type="GO" id="GO:0046872">
    <property type="term" value="F:metal ion binding"/>
    <property type="evidence" value="ECO:0007669"/>
    <property type="project" value="UniProtKB-KW"/>
</dbReference>
<keyword evidence="12" id="KW-0233">DNA recombination</keyword>
<keyword evidence="18" id="KW-1185">Reference proteome</keyword>
<dbReference type="GO" id="GO:0006310">
    <property type="term" value="P:DNA recombination"/>
    <property type="evidence" value="ECO:0007669"/>
    <property type="project" value="UniProtKB-KW"/>
</dbReference>
<evidence type="ECO:0000256" key="13">
    <source>
        <dbReference type="ARBA" id="ARBA00023268"/>
    </source>
</evidence>
<keyword evidence="1" id="KW-0815">Transposition</keyword>
<dbReference type="Pfam" id="PF07727">
    <property type="entry name" value="RVT_2"/>
    <property type="match status" value="1"/>
</dbReference>
<dbReference type="GO" id="GO:0003887">
    <property type="term" value="F:DNA-directed DNA polymerase activity"/>
    <property type="evidence" value="ECO:0007669"/>
    <property type="project" value="UniProtKB-KW"/>
</dbReference>
<dbReference type="GO" id="GO:0004519">
    <property type="term" value="F:endonuclease activity"/>
    <property type="evidence" value="ECO:0007669"/>
    <property type="project" value="UniProtKB-KW"/>
</dbReference>
<comment type="caution">
    <text evidence="17">The sequence shown here is derived from an EMBL/GenBank/DDBJ whole genome shotgun (WGS) entry which is preliminary data.</text>
</comment>
<dbReference type="EMBL" id="AVOT02040919">
    <property type="protein sequence ID" value="MBW0536164.1"/>
    <property type="molecule type" value="Genomic_DNA"/>
</dbReference>
<name>A0A9Q3FBV1_9BASI</name>
<dbReference type="GO" id="GO:0003964">
    <property type="term" value="F:RNA-directed DNA polymerase activity"/>
    <property type="evidence" value="ECO:0007669"/>
    <property type="project" value="UniProtKB-KW"/>
</dbReference>
<dbReference type="AlphaFoldDB" id="A0A9Q3FBV1"/>
<dbReference type="PROSITE" id="PS50994">
    <property type="entry name" value="INTEGRASE"/>
    <property type="match status" value="1"/>
</dbReference>
<evidence type="ECO:0000256" key="12">
    <source>
        <dbReference type="ARBA" id="ARBA00023172"/>
    </source>
</evidence>
<feature type="domain" description="Integrase catalytic" evidence="16">
    <location>
        <begin position="108"/>
        <end position="230"/>
    </location>
</feature>
<organism evidence="17 18">
    <name type="scientific">Austropuccinia psidii MF-1</name>
    <dbReference type="NCBI Taxonomy" id="1389203"/>
    <lineage>
        <taxon>Eukaryota</taxon>
        <taxon>Fungi</taxon>
        <taxon>Dikarya</taxon>
        <taxon>Basidiomycota</taxon>
        <taxon>Pucciniomycotina</taxon>
        <taxon>Pucciniomycetes</taxon>
        <taxon>Pucciniales</taxon>
        <taxon>Sphaerophragmiaceae</taxon>
        <taxon>Austropuccinia</taxon>
    </lineage>
</organism>
<proteinExistence type="predicted"/>
<keyword evidence="13" id="KW-0511">Multifunctional enzyme</keyword>
<keyword evidence="10" id="KW-0695">RNA-directed DNA polymerase</keyword>
<evidence type="ECO:0000256" key="7">
    <source>
        <dbReference type="ARBA" id="ARBA00022842"/>
    </source>
</evidence>
<accession>A0A9Q3FBV1</accession>
<reference evidence="17" key="1">
    <citation type="submission" date="2021-03" db="EMBL/GenBank/DDBJ databases">
        <title>Draft genome sequence of rust myrtle Austropuccinia psidii MF-1, a brazilian biotype.</title>
        <authorList>
            <person name="Quecine M.C."/>
            <person name="Pachon D.M.R."/>
            <person name="Bonatelli M.L."/>
            <person name="Correr F.H."/>
            <person name="Franceschini L.M."/>
            <person name="Leite T.F."/>
            <person name="Margarido G.R.A."/>
            <person name="Almeida C.A."/>
            <person name="Ferrarezi J.A."/>
            <person name="Labate C.A."/>
        </authorList>
    </citation>
    <scope>NUCLEOTIDE SEQUENCE</scope>
    <source>
        <strain evidence="17">MF-1</strain>
    </source>
</reference>
<evidence type="ECO:0000256" key="14">
    <source>
        <dbReference type="ARBA" id="ARBA00048173"/>
    </source>
</evidence>
<gene>
    <name evidence="17" type="ORF">O181_075879</name>
</gene>
<dbReference type="Gene3D" id="3.30.420.10">
    <property type="entry name" value="Ribonuclease H-like superfamily/Ribonuclease H"/>
    <property type="match status" value="1"/>
</dbReference>
<sequence>MKIELPHMYLKIRNCLLIPQLSVNLLSLNSFIDANYTVKKASNPKCFKVLNTEGNLVLNGSYESGNFVIFQQKPNAYNVTLPSTKIIALHQAYGNPSIGYFKKMSQNPKITPFNCSTCDISKMTKTPFSGTFPIPSRKLEYFLRIVNGFFHYVWIYFLKNKSESKDIIKNHINKIERQANLLVGNIVSDNGSEFKNDDLSSFLVQKGISHLTSAPYTPEKNPFAEHGNQTTVNKERCILKDSGLDLSCWAEPDTNNDSFTVSGKLIIPPPNNPGLRTTNGSPLINNEIEELPTELSCPTELSMMNEVPNFSSAKTFPNPPKQVKGYIWSNEPIDKSKEVIGDVGDPGNICNEPRRKKHTANFSEILHNNPKNYKQAMSNEDSDHWKQAISQELSNMDKHNVWSPISNKKEIKALTTTWVFKKKTNENGNLTKYKARLCVRRFNQREGIDYDNVFSPTGCLTSLRLLLTLCHLHQFKIEQMDVGCAFLNGIPDETLYIYCPEGYKTQNSNILKLNKSIYGLKQSPCCWQNALKSCLDKIGLTPCYTDPCLFYSKNPDKPIWLYVHVDDLIFGGSWNTEFKEKINKSFNMEDLGTVKYVLGIRITQETNCVTLIQDKLIDQILTEFKMINCRPSSSPLPSNIKDLKNNPELPCTKPPFSYRQAIGSLQYLVQCTCPNLAFSVSFISQFLEAPTESHFNTLDHVFKYLVGTKEYSLKLGQNGIQHNSVLQC</sequence>
<evidence type="ECO:0000256" key="11">
    <source>
        <dbReference type="ARBA" id="ARBA00022932"/>
    </source>
</evidence>
<evidence type="ECO:0000256" key="1">
    <source>
        <dbReference type="ARBA" id="ARBA00022578"/>
    </source>
</evidence>
<dbReference type="GO" id="GO:0015074">
    <property type="term" value="P:DNA integration"/>
    <property type="evidence" value="ECO:0007669"/>
    <property type="project" value="UniProtKB-KW"/>
</dbReference>
<dbReference type="InterPro" id="IPR013103">
    <property type="entry name" value="RVT_2"/>
</dbReference>
<dbReference type="InterPro" id="IPR012337">
    <property type="entry name" value="RNaseH-like_sf"/>
</dbReference>
<evidence type="ECO:0000256" key="3">
    <source>
        <dbReference type="ARBA" id="ARBA00022722"/>
    </source>
</evidence>
<evidence type="ECO:0000256" key="4">
    <source>
        <dbReference type="ARBA" id="ARBA00022723"/>
    </source>
</evidence>
<evidence type="ECO:0000313" key="17">
    <source>
        <dbReference type="EMBL" id="MBW0536164.1"/>
    </source>
</evidence>
<evidence type="ECO:0000256" key="6">
    <source>
        <dbReference type="ARBA" id="ARBA00022801"/>
    </source>
</evidence>
<keyword evidence="7" id="KW-0460">Magnesium</keyword>